<accession>X1IJI5</accession>
<comment type="similarity">
    <text evidence="6">Belongs to the HepT RNase toxin family.</text>
</comment>
<dbReference type="InterPro" id="IPR037038">
    <property type="entry name" value="HepT-like_sf"/>
</dbReference>
<evidence type="ECO:0000256" key="2">
    <source>
        <dbReference type="ARBA" id="ARBA00022649"/>
    </source>
</evidence>
<comment type="caution">
    <text evidence="7">The sequence shown here is derived from an EMBL/GenBank/DDBJ whole genome shotgun (WGS) entry which is preliminary data.</text>
</comment>
<sequence length="79" mass="9303">SSAVIYQIEIIGEAAKQIPKDKRTKYKDIPWKDMAGMRDKIIHFYFGIDHEIVWKVIKEDLPILKKELVRMLAEFKGEV</sequence>
<evidence type="ECO:0000256" key="4">
    <source>
        <dbReference type="ARBA" id="ARBA00022741"/>
    </source>
</evidence>
<keyword evidence="4" id="KW-0547">Nucleotide-binding</keyword>
<dbReference type="Pfam" id="PF01934">
    <property type="entry name" value="HepT-like"/>
    <property type="match status" value="1"/>
</dbReference>
<evidence type="ECO:0000256" key="1">
    <source>
        <dbReference type="ARBA" id="ARBA00022553"/>
    </source>
</evidence>
<dbReference type="InterPro" id="IPR008201">
    <property type="entry name" value="HepT-like"/>
</dbReference>
<gene>
    <name evidence="7" type="ORF">S03H2_42921</name>
</gene>
<evidence type="ECO:0000313" key="7">
    <source>
        <dbReference type="EMBL" id="GAH66284.1"/>
    </source>
</evidence>
<evidence type="ECO:0000256" key="5">
    <source>
        <dbReference type="ARBA" id="ARBA00022801"/>
    </source>
</evidence>
<keyword evidence="1" id="KW-0597">Phosphoprotein</keyword>
<dbReference type="GO" id="GO:0110001">
    <property type="term" value="C:toxin-antitoxin complex"/>
    <property type="evidence" value="ECO:0007669"/>
    <property type="project" value="InterPro"/>
</dbReference>
<keyword evidence="5" id="KW-0378">Hydrolase</keyword>
<dbReference type="AlphaFoldDB" id="X1IJI5"/>
<dbReference type="GO" id="GO:0016787">
    <property type="term" value="F:hydrolase activity"/>
    <property type="evidence" value="ECO:0007669"/>
    <property type="project" value="UniProtKB-KW"/>
</dbReference>
<dbReference type="PANTHER" id="PTHR34139:SF1">
    <property type="entry name" value="RNASE MJ1380-RELATED"/>
    <property type="match status" value="1"/>
</dbReference>
<evidence type="ECO:0008006" key="8">
    <source>
        <dbReference type="Google" id="ProtNLM"/>
    </source>
</evidence>
<protein>
    <recommendedName>
        <fullName evidence="8">DUF86 domain-containing protein</fullName>
    </recommendedName>
</protein>
<proteinExistence type="inferred from homology"/>
<dbReference type="GO" id="GO:0000166">
    <property type="term" value="F:nucleotide binding"/>
    <property type="evidence" value="ECO:0007669"/>
    <property type="project" value="UniProtKB-KW"/>
</dbReference>
<evidence type="ECO:0000256" key="3">
    <source>
        <dbReference type="ARBA" id="ARBA00022722"/>
    </source>
</evidence>
<keyword evidence="2" id="KW-1277">Toxin-antitoxin system</keyword>
<dbReference type="GO" id="GO:0004540">
    <property type="term" value="F:RNA nuclease activity"/>
    <property type="evidence" value="ECO:0007669"/>
    <property type="project" value="InterPro"/>
</dbReference>
<name>X1IJI5_9ZZZZ</name>
<evidence type="ECO:0000256" key="6">
    <source>
        <dbReference type="ARBA" id="ARBA00024207"/>
    </source>
</evidence>
<keyword evidence="3" id="KW-0540">Nuclease</keyword>
<dbReference type="Gene3D" id="1.20.120.580">
    <property type="entry name" value="bsu32300-like"/>
    <property type="match status" value="1"/>
</dbReference>
<dbReference type="EMBL" id="BARU01026743">
    <property type="protein sequence ID" value="GAH66284.1"/>
    <property type="molecule type" value="Genomic_DNA"/>
</dbReference>
<dbReference type="PANTHER" id="PTHR34139">
    <property type="entry name" value="UPF0331 PROTEIN MJ0127"/>
    <property type="match status" value="1"/>
</dbReference>
<feature type="non-terminal residue" evidence="7">
    <location>
        <position position="1"/>
    </location>
</feature>
<dbReference type="InterPro" id="IPR051813">
    <property type="entry name" value="HepT_RNase_toxin"/>
</dbReference>
<reference evidence="7" key="1">
    <citation type="journal article" date="2014" name="Front. Microbiol.">
        <title>High frequency of phylogenetically diverse reductive dehalogenase-homologous genes in deep subseafloor sedimentary metagenomes.</title>
        <authorList>
            <person name="Kawai M."/>
            <person name="Futagami T."/>
            <person name="Toyoda A."/>
            <person name="Takaki Y."/>
            <person name="Nishi S."/>
            <person name="Hori S."/>
            <person name="Arai W."/>
            <person name="Tsubouchi T."/>
            <person name="Morono Y."/>
            <person name="Uchiyama I."/>
            <person name="Ito T."/>
            <person name="Fujiyama A."/>
            <person name="Inagaki F."/>
            <person name="Takami H."/>
        </authorList>
    </citation>
    <scope>NUCLEOTIDE SEQUENCE</scope>
    <source>
        <strain evidence="7">Expedition CK06-06</strain>
    </source>
</reference>
<organism evidence="7">
    <name type="scientific">marine sediment metagenome</name>
    <dbReference type="NCBI Taxonomy" id="412755"/>
    <lineage>
        <taxon>unclassified sequences</taxon>
        <taxon>metagenomes</taxon>
        <taxon>ecological metagenomes</taxon>
    </lineage>
</organism>